<organism evidence="6 7">
    <name type="scientific">Streptacidiphilus jiangxiensis</name>
    <dbReference type="NCBI Taxonomy" id="235985"/>
    <lineage>
        <taxon>Bacteria</taxon>
        <taxon>Bacillati</taxon>
        <taxon>Actinomycetota</taxon>
        <taxon>Actinomycetes</taxon>
        <taxon>Kitasatosporales</taxon>
        <taxon>Streptomycetaceae</taxon>
        <taxon>Streptacidiphilus</taxon>
    </lineage>
</organism>
<reference evidence="7" key="1">
    <citation type="submission" date="2016-10" db="EMBL/GenBank/DDBJ databases">
        <authorList>
            <person name="Varghese N."/>
        </authorList>
    </citation>
    <scope>NUCLEOTIDE SEQUENCE [LARGE SCALE GENOMIC DNA]</scope>
    <source>
        <strain evidence="7">DSM 45096 / BCRC 16803 / CGMCC 4.1857 / CIP 109030 / JCM 12277 / KCTC 19219 / NBRC 100920 / 33214</strain>
    </source>
</reference>
<proteinExistence type="predicted"/>
<dbReference type="Gene3D" id="3.40.50.20">
    <property type="match status" value="1"/>
</dbReference>
<evidence type="ECO:0000313" key="7">
    <source>
        <dbReference type="Proteomes" id="UP000183015"/>
    </source>
</evidence>
<dbReference type="GO" id="GO:0005524">
    <property type="term" value="F:ATP binding"/>
    <property type="evidence" value="ECO:0007669"/>
    <property type="project" value="UniProtKB-UniRule"/>
</dbReference>
<dbReference type="eggNOG" id="COG0026">
    <property type="taxonomic scope" value="Bacteria"/>
</dbReference>
<dbReference type="PANTHER" id="PTHR43585">
    <property type="entry name" value="FUMIPYRROLE BIOSYNTHESIS PROTEIN C"/>
    <property type="match status" value="1"/>
</dbReference>
<evidence type="ECO:0000256" key="3">
    <source>
        <dbReference type="ARBA" id="ARBA00022840"/>
    </source>
</evidence>
<keyword evidence="2 4" id="KW-0547">Nucleotide-binding</keyword>
<evidence type="ECO:0000313" key="6">
    <source>
        <dbReference type="EMBL" id="SEM34733.1"/>
    </source>
</evidence>
<keyword evidence="3 4" id="KW-0067">ATP-binding</keyword>
<dbReference type="GO" id="GO:0016874">
    <property type="term" value="F:ligase activity"/>
    <property type="evidence" value="ECO:0007669"/>
    <property type="project" value="UniProtKB-KW"/>
</dbReference>
<keyword evidence="7" id="KW-1185">Reference proteome</keyword>
<protein>
    <submittedName>
        <fullName evidence="6">Biotin carboxylase</fullName>
    </submittedName>
</protein>
<dbReference type="EMBL" id="FOAZ01000024">
    <property type="protein sequence ID" value="SEM34733.1"/>
    <property type="molecule type" value="Genomic_DNA"/>
</dbReference>
<evidence type="ECO:0000259" key="5">
    <source>
        <dbReference type="PROSITE" id="PS50975"/>
    </source>
</evidence>
<accession>A0A1H7XM64</accession>
<dbReference type="InterPro" id="IPR041472">
    <property type="entry name" value="BL00235/CARNS1_N"/>
</dbReference>
<dbReference type="PROSITE" id="PS50975">
    <property type="entry name" value="ATP_GRASP"/>
    <property type="match status" value="1"/>
</dbReference>
<keyword evidence="1" id="KW-0436">Ligase</keyword>
<name>A0A1H7XM64_STRJI</name>
<dbReference type="AlphaFoldDB" id="A0A1H7XM64"/>
<evidence type="ECO:0000256" key="1">
    <source>
        <dbReference type="ARBA" id="ARBA00022598"/>
    </source>
</evidence>
<dbReference type="Pfam" id="PF18130">
    <property type="entry name" value="ATPgrasp_N"/>
    <property type="match status" value="1"/>
</dbReference>
<dbReference type="GO" id="GO:0046872">
    <property type="term" value="F:metal ion binding"/>
    <property type="evidence" value="ECO:0007669"/>
    <property type="project" value="InterPro"/>
</dbReference>
<dbReference type="PANTHER" id="PTHR43585:SF2">
    <property type="entry name" value="ATP-GRASP ENZYME FSQD"/>
    <property type="match status" value="1"/>
</dbReference>
<dbReference type="Gene3D" id="3.30.470.20">
    <property type="entry name" value="ATP-grasp fold, B domain"/>
    <property type="match status" value="1"/>
</dbReference>
<feature type="domain" description="ATP-grasp" evidence="5">
    <location>
        <begin position="122"/>
        <end position="324"/>
    </location>
</feature>
<dbReference type="InterPro" id="IPR011761">
    <property type="entry name" value="ATP-grasp"/>
</dbReference>
<dbReference type="OrthoDB" id="24041at2"/>
<dbReference type="STRING" id="235985.SAMN05414137_124102"/>
<dbReference type="Proteomes" id="UP000183015">
    <property type="component" value="Unassembled WGS sequence"/>
</dbReference>
<dbReference type="SMART" id="SM01209">
    <property type="entry name" value="GARS_A"/>
    <property type="match status" value="1"/>
</dbReference>
<dbReference type="InterPro" id="IPR052032">
    <property type="entry name" value="ATP-dep_AA_Ligase"/>
</dbReference>
<evidence type="ECO:0000256" key="4">
    <source>
        <dbReference type="PROSITE-ProRule" id="PRU00409"/>
    </source>
</evidence>
<evidence type="ECO:0000256" key="2">
    <source>
        <dbReference type="ARBA" id="ARBA00022741"/>
    </source>
</evidence>
<gene>
    <name evidence="6" type="ORF">SAMN05414137_124102</name>
</gene>
<sequence length="429" mass="46003">MSHVVFVDSTGPALAALETARDMGHSVTFVFPSKNSLLTVAGVPRERLDAAFAYADEVVEIGDLESELVGALRKIQARQPIDALLTTSEPAVLPTVAAAEALGIRATSVTSMLTAVNKDVCRDALRDAGIPSARHARVATLQEAVDALHAFGLPLVVKPSRSAGKEGVAIIRSEAELAEYFEALPTAKQERHQALDTWISSQLVVEEFVQGVLYSAEIIANGGDLEIFMFARREQATHNPLVEVAAVLPAGLTDAEQQAVDAYMRAVFAELGLTVGVYHVEFIMGPDGPVLVEVNGRMMGGMAPFVYRHITGDDVFRLLVSEHLGERPRIVRPPFGAAGISIALGSITGGTLPAGVERRIEELKSAYQPLAHSLNLRGGQHIPRQLGNYTVFGFCCLAAATPEEARSRGLELLADLEDAFEFELAKYAL</sequence>
<dbReference type="Pfam" id="PF13535">
    <property type="entry name" value="ATP-grasp_4"/>
    <property type="match status" value="1"/>
</dbReference>
<dbReference type="RefSeq" id="WP_143094679.1">
    <property type="nucleotide sequence ID" value="NZ_BBPN01000017.1"/>
</dbReference>
<dbReference type="SUPFAM" id="SSF56059">
    <property type="entry name" value="Glutathione synthetase ATP-binding domain-like"/>
    <property type="match status" value="1"/>
</dbReference>